<evidence type="ECO:0000313" key="1">
    <source>
        <dbReference type="EMBL" id="GAG72192.1"/>
    </source>
</evidence>
<comment type="caution">
    <text evidence="1">The sequence shown here is derived from an EMBL/GenBank/DDBJ whole genome shotgun (WGS) entry which is preliminary data.</text>
</comment>
<dbReference type="GO" id="GO:0005975">
    <property type="term" value="P:carbohydrate metabolic process"/>
    <property type="evidence" value="ECO:0007669"/>
    <property type="project" value="InterPro"/>
</dbReference>
<gene>
    <name evidence="1" type="ORF">S01H4_02069</name>
</gene>
<dbReference type="Gene3D" id="1.50.10.20">
    <property type="match status" value="1"/>
</dbReference>
<dbReference type="InterPro" id="IPR008928">
    <property type="entry name" value="6-hairpin_glycosidase_sf"/>
</dbReference>
<dbReference type="SUPFAM" id="SSF48208">
    <property type="entry name" value="Six-hairpin glycosidases"/>
    <property type="match status" value="1"/>
</dbReference>
<sequence>MIMNKQIISEVLPKQIPLLQTWKTKEGAYNGYVIHRHDLKRMFKIHDTPWSQGPIINGYLNLYQKTKDNKWLQEAIQAADLQCKRLHKTGKYIYAGFEDDRFSSLVHNSLANCALLDLAKVLIDEGDDEKAQKYLETIKENIDRYIIGVLWDEEFGAFKFSEIDYYTPDIIRFVVNMNSAAVESLIKLSNLTGEKKYQDYAIRVGEWMLTEQIKSSDLENGGINYSQVQPRVLISIYTALTMRSLDDLYYLTKDQRYLEMMRNAANHLINLIDPETKLFFYAIINGEIVKYPQFIAGAGIILKALDDAENLIGEKFDYQNTLNAVLKRQLPNGGFSNFVGYNTPGNHRLNG</sequence>
<proteinExistence type="predicted"/>
<reference evidence="1" key="1">
    <citation type="journal article" date="2014" name="Front. Microbiol.">
        <title>High frequency of phylogenetically diverse reductive dehalogenase-homologous genes in deep subseafloor sedimentary metagenomes.</title>
        <authorList>
            <person name="Kawai M."/>
            <person name="Futagami T."/>
            <person name="Toyoda A."/>
            <person name="Takaki Y."/>
            <person name="Nishi S."/>
            <person name="Hori S."/>
            <person name="Arai W."/>
            <person name="Tsubouchi T."/>
            <person name="Morono Y."/>
            <person name="Uchiyama I."/>
            <person name="Ito T."/>
            <person name="Fujiyama A."/>
            <person name="Inagaki F."/>
            <person name="Takami H."/>
        </authorList>
    </citation>
    <scope>NUCLEOTIDE SEQUENCE</scope>
    <source>
        <strain evidence="1">Expedition CK06-06</strain>
    </source>
</reference>
<dbReference type="AlphaFoldDB" id="X1ASA1"/>
<protein>
    <submittedName>
        <fullName evidence="1">Uncharacterized protein</fullName>
    </submittedName>
</protein>
<dbReference type="EMBL" id="BART01000425">
    <property type="protein sequence ID" value="GAG72192.1"/>
    <property type="molecule type" value="Genomic_DNA"/>
</dbReference>
<name>X1ASA1_9ZZZZ</name>
<organism evidence="1">
    <name type="scientific">marine sediment metagenome</name>
    <dbReference type="NCBI Taxonomy" id="412755"/>
    <lineage>
        <taxon>unclassified sequences</taxon>
        <taxon>metagenomes</taxon>
        <taxon>ecological metagenomes</taxon>
    </lineage>
</organism>
<accession>X1ASA1</accession>
<feature type="non-terminal residue" evidence="1">
    <location>
        <position position="351"/>
    </location>
</feature>